<evidence type="ECO:0000313" key="4">
    <source>
        <dbReference type="Proteomes" id="UP000004816"/>
    </source>
</evidence>
<dbReference type="GO" id="GO:0004659">
    <property type="term" value="F:prenyltransferase activity"/>
    <property type="evidence" value="ECO:0007669"/>
    <property type="project" value="InterPro"/>
</dbReference>
<name>E5XM64_SEGRC</name>
<dbReference type="CDD" id="cd00867">
    <property type="entry name" value="Trans_IPPS"/>
    <property type="match status" value="1"/>
</dbReference>
<dbReference type="PANTHER" id="PTHR12001:SF86">
    <property type="entry name" value="GERANYLGERANYL DIPHOSPHATE SYNTHASE"/>
    <property type="match status" value="1"/>
</dbReference>
<dbReference type="SUPFAM" id="SSF48576">
    <property type="entry name" value="Terpenoid synthases"/>
    <property type="match status" value="1"/>
</dbReference>
<dbReference type="RefSeq" id="WP_007467658.1">
    <property type="nucleotide sequence ID" value="NZ_KI391954.1"/>
</dbReference>
<dbReference type="STRING" id="679197.HMPREF9336_00584"/>
<comment type="pathway">
    <text evidence="1">Isoprenoid biosynthesis.</text>
</comment>
<comment type="similarity">
    <text evidence="2">Belongs to the FPP/GGPP synthase family.</text>
</comment>
<evidence type="ECO:0000313" key="3">
    <source>
        <dbReference type="EMBL" id="EFV14554.1"/>
    </source>
</evidence>
<evidence type="ECO:0000256" key="1">
    <source>
        <dbReference type="ARBA" id="ARBA00005128"/>
    </source>
</evidence>
<dbReference type="OrthoDB" id="4497239at2"/>
<dbReference type="GO" id="GO:0008299">
    <property type="term" value="P:isoprenoid biosynthetic process"/>
    <property type="evidence" value="ECO:0007669"/>
    <property type="project" value="InterPro"/>
</dbReference>
<dbReference type="EMBL" id="ACZI02000003">
    <property type="protein sequence ID" value="EFV14554.1"/>
    <property type="molecule type" value="Genomic_DNA"/>
</dbReference>
<dbReference type="InterPro" id="IPR000092">
    <property type="entry name" value="Polyprenyl_synt"/>
</dbReference>
<dbReference type="Proteomes" id="UP000004816">
    <property type="component" value="Unassembled WGS sequence"/>
</dbReference>
<dbReference type="Gene3D" id="1.10.600.10">
    <property type="entry name" value="Farnesyl Diphosphate Synthase"/>
    <property type="match status" value="1"/>
</dbReference>
<sequence length="354" mass="38118">MPDCAQHSLNEVRQEVVRYVDAPLRDAVSTLAQPLRRMAEYHFGWVEADGTAADPHGRILRRRAATLTFLASGSPGSAWERARAVAAANTLLMASALVHDDLVDHDECRYGRAAVWKAFGAPAAVHLGDALLALAFRTLRDAPAGARDEIQDRMAACAQTMYAGQAAETLVEQNRAGSLEQVIDVAAAKAGNPVEYFVASGVLCSGAPADSVSAAAEFGLSFGMAFQFRNDLENIWDNPHGDLHDPLSDLRERRVTAPVAFAWQQPGPVGDELAAYYQAKTVADYAELLRIRGLLEQAGARTWLETVIATHMRTALELIPRITTDPRTAAQLSALVRSVDTGTDMSGLVGQTGR</sequence>
<evidence type="ECO:0000256" key="2">
    <source>
        <dbReference type="RuleBase" id="RU004466"/>
    </source>
</evidence>
<reference evidence="3 4" key="1">
    <citation type="journal article" date="2011" name="Stand. Genomic Sci.">
        <title>High quality draft genome sequence of Segniliparus rugosus CDC 945(T)= (ATCC BAA-974(T)).</title>
        <authorList>
            <person name="Earl A.M."/>
            <person name="Desjardins C.A."/>
            <person name="Fitzgerald M.G."/>
            <person name="Arachchi H.M."/>
            <person name="Zeng Q."/>
            <person name="Mehta T."/>
            <person name="Griggs A."/>
            <person name="Birren B.W."/>
            <person name="Toney N.C."/>
            <person name="Carr J."/>
            <person name="Posey J."/>
            <person name="Butler W.R."/>
        </authorList>
    </citation>
    <scope>NUCLEOTIDE SEQUENCE [LARGE SCALE GENOMIC DNA]</scope>
    <source>
        <strain evidence="4">ATCC BAA-974 / DSM 45345 / CCUG 50838 / CIP 108380 / JCM 13579 / CDC 945</strain>
    </source>
</reference>
<comment type="caution">
    <text evidence="3">The sequence shown here is derived from an EMBL/GenBank/DDBJ whole genome shotgun (WGS) entry which is preliminary data.</text>
</comment>
<gene>
    <name evidence="3" type="ORF">HMPREF9336_00584</name>
</gene>
<evidence type="ECO:0008006" key="5">
    <source>
        <dbReference type="Google" id="ProtNLM"/>
    </source>
</evidence>
<dbReference type="PANTHER" id="PTHR12001">
    <property type="entry name" value="GERANYLGERANYL PYROPHOSPHATE SYNTHASE"/>
    <property type="match status" value="1"/>
</dbReference>
<proteinExistence type="inferred from homology"/>
<dbReference type="HOGENOM" id="CLU_014015_2_1_11"/>
<keyword evidence="4" id="KW-1185">Reference proteome</keyword>
<dbReference type="Pfam" id="PF00348">
    <property type="entry name" value="polyprenyl_synt"/>
    <property type="match status" value="1"/>
</dbReference>
<dbReference type="AlphaFoldDB" id="E5XM64"/>
<dbReference type="InterPro" id="IPR008949">
    <property type="entry name" value="Isoprenoid_synthase_dom_sf"/>
</dbReference>
<organism evidence="3 4">
    <name type="scientific">Segniliparus rugosus (strain ATCC BAA-974 / DSM 45345 / CCUG 50838 / CIP 108380 / JCM 13579 / CDC 945)</name>
    <dbReference type="NCBI Taxonomy" id="679197"/>
    <lineage>
        <taxon>Bacteria</taxon>
        <taxon>Bacillati</taxon>
        <taxon>Actinomycetota</taxon>
        <taxon>Actinomycetes</taxon>
        <taxon>Mycobacteriales</taxon>
        <taxon>Segniliparaceae</taxon>
        <taxon>Segniliparus</taxon>
    </lineage>
</organism>
<accession>E5XM64</accession>
<protein>
    <recommendedName>
        <fullName evidence="5">Polyprenyl synthetase</fullName>
    </recommendedName>
</protein>
<dbReference type="eggNOG" id="COG0142">
    <property type="taxonomic scope" value="Bacteria"/>
</dbReference>
<keyword evidence="2" id="KW-0808">Transferase</keyword>